<evidence type="ECO:0000313" key="1">
    <source>
        <dbReference type="EMBL" id="KAJ1925470.1"/>
    </source>
</evidence>
<dbReference type="AlphaFoldDB" id="A0A9W8A8P1"/>
<accession>A0A9W8A8P1</accession>
<sequence length="178" mass="19845">MSATVLSPHTYTVTKPSLLGNELHVIDEHRQVRYRRPSGKLGLTSSRRLVDHVTGSVLWQPARGGTSASATASRRELVSPEYFIRVALVDRAGFGSTEYRFTYAEEAFLWRRRGRLGFDCDCIRVRDGAMVATVDHSFWRRGFGKVTVRPDPEAWPLGFTDFLIASAIDTVEALKAGG</sequence>
<reference evidence="1" key="1">
    <citation type="submission" date="2022-07" db="EMBL/GenBank/DDBJ databases">
        <title>Phylogenomic reconstructions and comparative analyses of Kickxellomycotina fungi.</title>
        <authorList>
            <person name="Reynolds N.K."/>
            <person name="Stajich J.E."/>
            <person name="Barry K."/>
            <person name="Grigoriev I.V."/>
            <person name="Crous P."/>
            <person name="Smith M.E."/>
        </authorList>
    </citation>
    <scope>NUCLEOTIDE SEQUENCE</scope>
    <source>
        <strain evidence="1">RSA 861</strain>
    </source>
</reference>
<organism evidence="1 2">
    <name type="scientific">Tieghemiomyces parasiticus</name>
    <dbReference type="NCBI Taxonomy" id="78921"/>
    <lineage>
        <taxon>Eukaryota</taxon>
        <taxon>Fungi</taxon>
        <taxon>Fungi incertae sedis</taxon>
        <taxon>Zoopagomycota</taxon>
        <taxon>Kickxellomycotina</taxon>
        <taxon>Dimargaritomycetes</taxon>
        <taxon>Dimargaritales</taxon>
        <taxon>Dimargaritaceae</taxon>
        <taxon>Tieghemiomyces</taxon>
    </lineage>
</organism>
<gene>
    <name evidence="1" type="ORF">IWQ60_004551</name>
</gene>
<name>A0A9W8A8P1_9FUNG</name>
<keyword evidence="2" id="KW-1185">Reference proteome</keyword>
<proteinExistence type="predicted"/>
<comment type="caution">
    <text evidence="1">The sequence shown here is derived from an EMBL/GenBank/DDBJ whole genome shotgun (WGS) entry which is preliminary data.</text>
</comment>
<dbReference type="Proteomes" id="UP001150569">
    <property type="component" value="Unassembled WGS sequence"/>
</dbReference>
<evidence type="ECO:0000313" key="2">
    <source>
        <dbReference type="Proteomes" id="UP001150569"/>
    </source>
</evidence>
<protein>
    <submittedName>
        <fullName evidence="1">Uncharacterized protein</fullName>
    </submittedName>
</protein>
<dbReference type="EMBL" id="JANBPT010000222">
    <property type="protein sequence ID" value="KAJ1925470.1"/>
    <property type="molecule type" value="Genomic_DNA"/>
</dbReference>